<sequence>MKTTNWWLVGGSAALVLGLISISIRAEHGHEHPLAGFGDVALLAAFVLLGTGLVLWIRDRRERR</sequence>
<name>A0ABP8ZPT1_9MICO</name>
<keyword evidence="1" id="KW-1133">Transmembrane helix</keyword>
<reference evidence="3" key="1">
    <citation type="journal article" date="2019" name="Int. J. Syst. Evol. Microbiol.">
        <title>The Global Catalogue of Microorganisms (GCM) 10K type strain sequencing project: providing services to taxonomists for standard genome sequencing and annotation.</title>
        <authorList>
            <consortium name="The Broad Institute Genomics Platform"/>
            <consortium name="The Broad Institute Genome Sequencing Center for Infectious Disease"/>
            <person name="Wu L."/>
            <person name="Ma J."/>
        </authorList>
    </citation>
    <scope>NUCLEOTIDE SEQUENCE [LARGE SCALE GENOMIC DNA]</scope>
    <source>
        <strain evidence="3">JCM 18537</strain>
    </source>
</reference>
<protein>
    <recommendedName>
        <fullName evidence="4">LPXTG cell wall anchor domain-containing protein</fullName>
    </recommendedName>
</protein>
<gene>
    <name evidence="2" type="ORF">GCM10023351_01370</name>
</gene>
<dbReference type="EMBL" id="BAABKO010000001">
    <property type="protein sequence ID" value="GAA4762660.1"/>
    <property type="molecule type" value="Genomic_DNA"/>
</dbReference>
<evidence type="ECO:0000313" key="3">
    <source>
        <dbReference type="Proteomes" id="UP001501645"/>
    </source>
</evidence>
<evidence type="ECO:0008006" key="4">
    <source>
        <dbReference type="Google" id="ProtNLM"/>
    </source>
</evidence>
<keyword evidence="1" id="KW-0812">Transmembrane</keyword>
<evidence type="ECO:0000256" key="1">
    <source>
        <dbReference type="SAM" id="Phobius"/>
    </source>
</evidence>
<keyword evidence="1" id="KW-0472">Membrane</keyword>
<feature type="transmembrane region" description="Helical" evidence="1">
    <location>
        <begin position="35"/>
        <end position="57"/>
    </location>
</feature>
<dbReference type="RefSeq" id="WP_345434894.1">
    <property type="nucleotide sequence ID" value="NZ_BAABKO010000001.1"/>
</dbReference>
<evidence type="ECO:0000313" key="2">
    <source>
        <dbReference type="EMBL" id="GAA4762660.1"/>
    </source>
</evidence>
<keyword evidence="3" id="KW-1185">Reference proteome</keyword>
<dbReference type="Proteomes" id="UP001501645">
    <property type="component" value="Unassembled WGS sequence"/>
</dbReference>
<comment type="caution">
    <text evidence="2">The sequence shown here is derived from an EMBL/GenBank/DDBJ whole genome shotgun (WGS) entry which is preliminary data.</text>
</comment>
<accession>A0ABP8ZPT1</accession>
<organism evidence="2 3">
    <name type="scientific">Microbacterium gilvum</name>
    <dbReference type="NCBI Taxonomy" id="1336204"/>
    <lineage>
        <taxon>Bacteria</taxon>
        <taxon>Bacillati</taxon>
        <taxon>Actinomycetota</taxon>
        <taxon>Actinomycetes</taxon>
        <taxon>Micrococcales</taxon>
        <taxon>Microbacteriaceae</taxon>
        <taxon>Microbacterium</taxon>
    </lineage>
</organism>
<proteinExistence type="predicted"/>